<dbReference type="Proteomes" id="UP001153076">
    <property type="component" value="Unassembled WGS sequence"/>
</dbReference>
<dbReference type="PANTHER" id="PTHR34206">
    <property type="entry name" value="OS06G0193300 PROTEIN"/>
    <property type="match status" value="1"/>
</dbReference>
<protein>
    <submittedName>
        <fullName evidence="1">Uncharacterized protein</fullName>
    </submittedName>
</protein>
<proteinExistence type="predicted"/>
<comment type="caution">
    <text evidence="1">The sequence shown here is derived from an EMBL/GenBank/DDBJ whole genome shotgun (WGS) entry which is preliminary data.</text>
</comment>
<name>A0A9Q1KRM8_9CARY</name>
<evidence type="ECO:0000313" key="1">
    <source>
        <dbReference type="EMBL" id="KAJ8448298.1"/>
    </source>
</evidence>
<gene>
    <name evidence="1" type="ORF">Cgig2_025222</name>
</gene>
<dbReference type="AlphaFoldDB" id="A0A9Q1KRM8"/>
<organism evidence="1 2">
    <name type="scientific">Carnegiea gigantea</name>
    <dbReference type="NCBI Taxonomy" id="171969"/>
    <lineage>
        <taxon>Eukaryota</taxon>
        <taxon>Viridiplantae</taxon>
        <taxon>Streptophyta</taxon>
        <taxon>Embryophyta</taxon>
        <taxon>Tracheophyta</taxon>
        <taxon>Spermatophyta</taxon>
        <taxon>Magnoliopsida</taxon>
        <taxon>eudicotyledons</taxon>
        <taxon>Gunneridae</taxon>
        <taxon>Pentapetalae</taxon>
        <taxon>Caryophyllales</taxon>
        <taxon>Cactineae</taxon>
        <taxon>Cactaceae</taxon>
        <taxon>Cactoideae</taxon>
        <taxon>Echinocereeae</taxon>
        <taxon>Carnegiea</taxon>
    </lineage>
</organism>
<accession>A0A9Q1KRM8</accession>
<keyword evidence="2" id="KW-1185">Reference proteome</keyword>
<dbReference type="EMBL" id="JAKOGI010000031">
    <property type="protein sequence ID" value="KAJ8448298.1"/>
    <property type="molecule type" value="Genomic_DNA"/>
</dbReference>
<sequence length="172" mass="19708">MNEYDARRTSESMAVKGSLSTHIISHQFALFRKPVFGMVVLRRSQLPIKKTSILQIRSSIKDQVFEDHSNGIVCYKDDNGEIICEGFDEGPRFYPQCPITPSLSRQHHFLVLLLKVMTNVLDSDVHECKYSDGSILDLDLLQQRWLQIMDQEAPKESAVLEKPRCNGFNSLH</sequence>
<reference evidence="1" key="1">
    <citation type="submission" date="2022-04" db="EMBL/GenBank/DDBJ databases">
        <title>Carnegiea gigantea Genome sequencing and assembly v2.</title>
        <authorList>
            <person name="Copetti D."/>
            <person name="Sanderson M.J."/>
            <person name="Burquez A."/>
            <person name="Wojciechowski M.F."/>
        </authorList>
    </citation>
    <scope>NUCLEOTIDE SEQUENCE</scope>
    <source>
        <strain evidence="1">SGP5-SGP5p</strain>
        <tissue evidence="1">Aerial part</tissue>
    </source>
</reference>
<evidence type="ECO:0000313" key="2">
    <source>
        <dbReference type="Proteomes" id="UP001153076"/>
    </source>
</evidence>
<dbReference type="PANTHER" id="PTHR34206:SF1">
    <property type="entry name" value="OS10G0390701 PROTEIN"/>
    <property type="match status" value="1"/>
</dbReference>
<dbReference type="OrthoDB" id="581210at2759"/>